<keyword evidence="1" id="KW-0812">Transmembrane</keyword>
<dbReference type="SUPFAM" id="SSF55961">
    <property type="entry name" value="Bet v1-like"/>
    <property type="match status" value="1"/>
</dbReference>
<dbReference type="RefSeq" id="WP_229158155.1">
    <property type="nucleotide sequence ID" value="NZ_JAJEWP010000001.1"/>
</dbReference>
<dbReference type="Proteomes" id="UP001520878">
    <property type="component" value="Unassembled WGS sequence"/>
</dbReference>
<dbReference type="InterPro" id="IPR023393">
    <property type="entry name" value="START-like_dom_sf"/>
</dbReference>
<proteinExistence type="predicted"/>
<keyword evidence="3" id="KW-1185">Reference proteome</keyword>
<name>A0ABS8G6Z9_9ALTE</name>
<dbReference type="Pfam" id="PF10604">
    <property type="entry name" value="Polyketide_cyc2"/>
    <property type="match status" value="1"/>
</dbReference>
<keyword evidence="1" id="KW-0472">Membrane</keyword>
<reference evidence="2 3" key="1">
    <citation type="submission" date="2021-10" db="EMBL/GenBank/DDBJ databases">
        <title>Draft genome of Aestuariibacter halophilus JC2043.</title>
        <authorList>
            <person name="Emsley S.A."/>
            <person name="Pfannmuller K.M."/>
            <person name="Ushijima B."/>
            <person name="Saw J.H."/>
            <person name="Videau P."/>
        </authorList>
    </citation>
    <scope>NUCLEOTIDE SEQUENCE [LARGE SCALE GENOMIC DNA]</scope>
    <source>
        <strain evidence="2 3">JC2043</strain>
    </source>
</reference>
<dbReference type="InterPro" id="IPR019587">
    <property type="entry name" value="Polyketide_cyclase/dehydratase"/>
</dbReference>
<evidence type="ECO:0000256" key="1">
    <source>
        <dbReference type="SAM" id="Phobius"/>
    </source>
</evidence>
<keyword evidence="1" id="KW-1133">Transmembrane helix</keyword>
<accession>A0ABS8G6Z9</accession>
<protein>
    <submittedName>
        <fullName evidence="2">SRPBCC family protein</fullName>
    </submittedName>
</protein>
<dbReference type="CDD" id="cd07818">
    <property type="entry name" value="SRPBCC_1"/>
    <property type="match status" value="1"/>
</dbReference>
<feature type="transmembrane region" description="Helical" evidence="1">
    <location>
        <begin position="7"/>
        <end position="25"/>
    </location>
</feature>
<dbReference type="Gene3D" id="3.30.530.20">
    <property type="match status" value="1"/>
</dbReference>
<evidence type="ECO:0000313" key="3">
    <source>
        <dbReference type="Proteomes" id="UP001520878"/>
    </source>
</evidence>
<organism evidence="2 3">
    <name type="scientific">Fluctibacter halophilus</name>
    <dbReference type="NCBI Taxonomy" id="226011"/>
    <lineage>
        <taxon>Bacteria</taxon>
        <taxon>Pseudomonadati</taxon>
        <taxon>Pseudomonadota</taxon>
        <taxon>Gammaproteobacteria</taxon>
        <taxon>Alteromonadales</taxon>
        <taxon>Alteromonadaceae</taxon>
        <taxon>Fluctibacter</taxon>
    </lineage>
</organism>
<evidence type="ECO:0000313" key="2">
    <source>
        <dbReference type="EMBL" id="MCC2615846.1"/>
    </source>
</evidence>
<sequence length="177" mass="19703">MGAVKKLLILVISLFIVLLVIGFMLPSTFKVERTITIDAPASEIYPLVVDLQAWQQWGVWFQRDPQMEVSYTGPDSEVGMRSSWSSESEGSGTMEIIAAETDKRVVYTLYFPDFEMGSTGELVLQPQGDSTVVTWMDYGDVGSNPINHYFAAMMDSMVGPDFEAGLENLKTLSENPR</sequence>
<comment type="caution">
    <text evidence="2">The sequence shown here is derived from an EMBL/GenBank/DDBJ whole genome shotgun (WGS) entry which is preliminary data.</text>
</comment>
<gene>
    <name evidence="2" type="ORF">LJ739_06305</name>
</gene>
<dbReference type="EMBL" id="JAJEWP010000001">
    <property type="protein sequence ID" value="MCC2615846.1"/>
    <property type="molecule type" value="Genomic_DNA"/>
</dbReference>